<gene>
    <name evidence="1" type="ORF">CHC_T00003051001</name>
</gene>
<dbReference type="EMBL" id="HG001718">
    <property type="protein sequence ID" value="CDF35114.1"/>
    <property type="molecule type" value="Genomic_DNA"/>
</dbReference>
<protein>
    <submittedName>
        <fullName evidence="1">Uncharacterized protein</fullName>
    </submittedName>
</protein>
<dbReference type="KEGG" id="ccp:CHC_T00003051001"/>
<evidence type="ECO:0000313" key="2">
    <source>
        <dbReference type="Proteomes" id="UP000012073"/>
    </source>
</evidence>
<evidence type="ECO:0000313" key="1">
    <source>
        <dbReference type="EMBL" id="CDF35114.1"/>
    </source>
</evidence>
<proteinExistence type="predicted"/>
<keyword evidence="2" id="KW-1185">Reference proteome</keyword>
<organism evidence="1 2">
    <name type="scientific">Chondrus crispus</name>
    <name type="common">Carrageen Irish moss</name>
    <name type="synonym">Polymorpha crispa</name>
    <dbReference type="NCBI Taxonomy" id="2769"/>
    <lineage>
        <taxon>Eukaryota</taxon>
        <taxon>Rhodophyta</taxon>
        <taxon>Florideophyceae</taxon>
        <taxon>Rhodymeniophycidae</taxon>
        <taxon>Gigartinales</taxon>
        <taxon>Gigartinaceae</taxon>
        <taxon>Chondrus</taxon>
    </lineage>
</organism>
<dbReference type="Proteomes" id="UP000012073">
    <property type="component" value="Unassembled WGS sequence"/>
</dbReference>
<reference evidence="2" key="1">
    <citation type="journal article" date="2013" name="Proc. Natl. Acad. Sci. U.S.A.">
        <title>Genome structure and metabolic features in the red seaweed Chondrus crispus shed light on evolution of the Archaeplastida.</title>
        <authorList>
            <person name="Collen J."/>
            <person name="Porcel B."/>
            <person name="Carre W."/>
            <person name="Ball S.G."/>
            <person name="Chaparro C."/>
            <person name="Tonon T."/>
            <person name="Barbeyron T."/>
            <person name="Michel G."/>
            <person name="Noel B."/>
            <person name="Valentin K."/>
            <person name="Elias M."/>
            <person name="Artiguenave F."/>
            <person name="Arun A."/>
            <person name="Aury J.M."/>
            <person name="Barbosa-Neto J.F."/>
            <person name="Bothwell J.H."/>
            <person name="Bouget F.Y."/>
            <person name="Brillet L."/>
            <person name="Cabello-Hurtado F."/>
            <person name="Capella-Gutierrez S."/>
            <person name="Charrier B."/>
            <person name="Cladiere L."/>
            <person name="Cock J.M."/>
            <person name="Coelho S.M."/>
            <person name="Colleoni C."/>
            <person name="Czjzek M."/>
            <person name="Da Silva C."/>
            <person name="Delage L."/>
            <person name="Denoeud F."/>
            <person name="Deschamps P."/>
            <person name="Dittami S.M."/>
            <person name="Gabaldon T."/>
            <person name="Gachon C.M."/>
            <person name="Groisillier A."/>
            <person name="Herve C."/>
            <person name="Jabbari K."/>
            <person name="Katinka M."/>
            <person name="Kloareg B."/>
            <person name="Kowalczyk N."/>
            <person name="Labadie K."/>
            <person name="Leblanc C."/>
            <person name="Lopez P.J."/>
            <person name="McLachlan D.H."/>
            <person name="Meslet-Cladiere L."/>
            <person name="Moustafa A."/>
            <person name="Nehr Z."/>
            <person name="Nyvall Collen P."/>
            <person name="Panaud O."/>
            <person name="Partensky F."/>
            <person name="Poulain J."/>
            <person name="Rensing S.A."/>
            <person name="Rousvoal S."/>
            <person name="Samson G."/>
            <person name="Symeonidi A."/>
            <person name="Weissenbach J."/>
            <person name="Zambounis A."/>
            <person name="Wincker P."/>
            <person name="Boyen C."/>
        </authorList>
    </citation>
    <scope>NUCLEOTIDE SEQUENCE [LARGE SCALE GENOMIC DNA]</scope>
    <source>
        <strain evidence="2">cv. Stackhouse</strain>
    </source>
</reference>
<dbReference type="RefSeq" id="XP_005714933.1">
    <property type="nucleotide sequence ID" value="XM_005714876.1"/>
</dbReference>
<dbReference type="AlphaFoldDB" id="R7QAM4"/>
<accession>R7QAM4</accession>
<dbReference type="GeneID" id="17322667"/>
<sequence>MAYGPRYSHPRLGSIAGRILWTELYRCSAHTCLPVFQRSQVCRCARRSNEPLHWLGCTKAKSHRMLCRRCECFKRLDMAGWGPTRLPTRLGWDPVWQVGAQPGCQPGMAGWGPTTLPAQL</sequence>
<dbReference type="Gramene" id="CDF35114">
    <property type="protein sequence ID" value="CDF35114"/>
    <property type="gene ID" value="CHC_T00003051001"/>
</dbReference>
<name>R7QAM4_CHOCR</name>